<evidence type="ECO:0000313" key="3">
    <source>
        <dbReference type="EMBL" id="PXX19680.1"/>
    </source>
</evidence>
<keyword evidence="1" id="KW-0175">Coiled coil</keyword>
<evidence type="ECO:0000256" key="1">
    <source>
        <dbReference type="SAM" id="Coils"/>
    </source>
</evidence>
<accession>A0ABX5MVD4</accession>
<feature type="coiled-coil region" evidence="1">
    <location>
        <begin position="304"/>
        <end position="331"/>
    </location>
</feature>
<dbReference type="Proteomes" id="UP000247515">
    <property type="component" value="Unassembled WGS sequence"/>
</dbReference>
<keyword evidence="2" id="KW-0472">Membrane</keyword>
<proteinExistence type="predicted"/>
<organism evidence="3 4">
    <name type="scientific">Paraburkholderia tropica</name>
    <dbReference type="NCBI Taxonomy" id="92647"/>
    <lineage>
        <taxon>Bacteria</taxon>
        <taxon>Pseudomonadati</taxon>
        <taxon>Pseudomonadota</taxon>
        <taxon>Betaproteobacteria</taxon>
        <taxon>Burkholderiales</taxon>
        <taxon>Burkholderiaceae</taxon>
        <taxon>Paraburkholderia</taxon>
    </lineage>
</organism>
<sequence>MNDLIQDIAKIEVPHDLLSQIDVNDVLLKFRNNFKRLDELKRARNEHEQRNALMRWWHNDKLKDAQLDAQELQAEFSKSLAQLMVISMMQSQKLAHQQDQIGSQQRDLKRQTERLESHTVQLDQQQQKLHIQAVELKNLINDFFELRGLTQEGAKQLIAIASEVKGTRNELIQSVQATAASMRDDHAALEQFVKDVAASLSASVMEKTGQLSQQVDAQCAALTSRLETAQAHGAARLDEIAATLGGHMSHTQAQGEALVARIEATDGRHAQAQLAIDALSARQQAMNAGIEANGTRIGVHADSIAQLKSELDASKKQSHELKAQLEQAENTANLNAAKFNDANARVQRLARISAACSVVALVGVVVSLANAAHWIHF</sequence>
<protein>
    <submittedName>
        <fullName evidence="3">Uncharacterized protein</fullName>
    </submittedName>
</protein>
<evidence type="ECO:0000256" key="2">
    <source>
        <dbReference type="SAM" id="Phobius"/>
    </source>
</evidence>
<keyword evidence="4" id="KW-1185">Reference proteome</keyword>
<reference evidence="3 4" key="1">
    <citation type="submission" date="2018-05" db="EMBL/GenBank/DDBJ databases">
        <title>Genomic Encyclopedia of Type Strains, Phase IV (KMG-V): Genome sequencing to study the core and pangenomes of soil and plant-associated prokaryotes.</title>
        <authorList>
            <person name="Whitman W."/>
        </authorList>
    </citation>
    <scope>NUCLEOTIDE SEQUENCE [LARGE SCALE GENOMIC DNA]</scope>
    <source>
        <strain evidence="3 4">SIr-6563</strain>
    </source>
</reference>
<keyword evidence="2" id="KW-0812">Transmembrane</keyword>
<gene>
    <name evidence="3" type="ORF">C7400_102105</name>
</gene>
<feature type="transmembrane region" description="Helical" evidence="2">
    <location>
        <begin position="352"/>
        <end position="375"/>
    </location>
</feature>
<keyword evidence="2" id="KW-1133">Transmembrane helix</keyword>
<comment type="caution">
    <text evidence="3">The sequence shown here is derived from an EMBL/GenBank/DDBJ whole genome shotgun (WGS) entry which is preliminary data.</text>
</comment>
<dbReference type="EMBL" id="QJJV01000002">
    <property type="protein sequence ID" value="PXX19680.1"/>
    <property type="molecule type" value="Genomic_DNA"/>
</dbReference>
<feature type="coiled-coil region" evidence="1">
    <location>
        <begin position="108"/>
        <end position="142"/>
    </location>
</feature>
<evidence type="ECO:0000313" key="4">
    <source>
        <dbReference type="Proteomes" id="UP000247515"/>
    </source>
</evidence>
<dbReference type="RefSeq" id="WP_110325747.1">
    <property type="nucleotide sequence ID" value="NZ_CAJMXV010000003.1"/>
</dbReference>
<name>A0ABX5MVD4_9BURK</name>